<organism evidence="4">
    <name type="scientific">Lacrimispora sp. BS-2</name>
    <dbReference type="NCBI Taxonomy" id="3151850"/>
    <lineage>
        <taxon>Bacteria</taxon>
        <taxon>Bacillati</taxon>
        <taxon>Bacillota</taxon>
        <taxon>Clostridia</taxon>
        <taxon>Lachnospirales</taxon>
        <taxon>Lachnospiraceae</taxon>
        <taxon>Lacrimispora</taxon>
    </lineage>
</organism>
<sequence>MKKSFKKPIAILTAMVTVTSLLAGCGSKTGGNSAAGSDTKETTKTAEAGSNAEAGGEVSYPLAKGGDLTYWLQLNPNVSANYTNLGETEFGKALQEQTGVTIKFQHPAAGSDQAKEQFNLIVADGNLPDIMEWQWVKMYPGGPEKAIKDGVIIPLNDVFDQYCPNLKNYLAENPDVDKMIKTDEGHYFAFPFIRGEDKLRYTVGGFIRKDWLDELELPVPETVDEWHTVLTAFKEKKGAEAPICFDWTNFKQSNPIAFAYEVGAANATWFILDDEGKVAFAPAQDGYKDYLMTMNQWYQEGLIDKDIATLNSDQVTAKMTSDKSGASVGWAASRMQVFMTSSQKNNPDYLLVPTPTPTLEKGAAPEYGYMENKFPDVGAAITSSCKNVELAARLLDYGYSEAGHNLFNYGTEGVSYEMKDGKAVYSDLVMNNPDGWPLAQSLSKYIRANYNGPFVQDLNYLEQYLQLPTVKDCPSVWEVPDAGKHTVPNITPTQEESKELATITNELNTYVDEMALKFIFGTESFDKWDNYIQTLKDMKLDRALEIENAALERYEAR</sequence>
<dbReference type="PANTHER" id="PTHR43649:SF33">
    <property type="entry name" value="POLYGALACTURONAN_RHAMNOGALACTURONAN-BINDING PROTEIN YTCQ"/>
    <property type="match status" value="1"/>
</dbReference>
<feature type="chain" id="PRO_5043571489" evidence="3">
    <location>
        <begin position="24"/>
        <end position="557"/>
    </location>
</feature>
<dbReference type="EMBL" id="CP157940">
    <property type="protein sequence ID" value="XBS52870.1"/>
    <property type="molecule type" value="Genomic_DNA"/>
</dbReference>
<name>A0AAU7PKU9_9FIRM</name>
<dbReference type="PROSITE" id="PS51257">
    <property type="entry name" value="PROKAR_LIPOPROTEIN"/>
    <property type="match status" value="1"/>
</dbReference>
<dbReference type="AlphaFoldDB" id="A0AAU7PKU9"/>
<feature type="region of interest" description="Disordered" evidence="2">
    <location>
        <begin position="29"/>
        <end position="54"/>
    </location>
</feature>
<reference evidence="4" key="1">
    <citation type="submission" date="2024-06" db="EMBL/GenBank/DDBJ databases">
        <title>Lacrimispora cavernae sp. nov., a novel anaerobe isolated from bat guano pile inside a cave.</title>
        <authorList>
            <person name="Miller S.L."/>
            <person name="Lu N."/>
            <person name="King J."/>
            <person name="Sankaranarayanan K."/>
            <person name="Lawson P.A."/>
        </authorList>
    </citation>
    <scope>NUCLEOTIDE SEQUENCE</scope>
    <source>
        <strain evidence="4">BS-2</strain>
    </source>
</reference>
<dbReference type="InterPro" id="IPR050490">
    <property type="entry name" value="Bact_solute-bd_prot1"/>
</dbReference>
<evidence type="ECO:0000313" key="4">
    <source>
        <dbReference type="EMBL" id="XBS52870.1"/>
    </source>
</evidence>
<dbReference type="RefSeq" id="WP_349944578.1">
    <property type="nucleotide sequence ID" value="NZ_CP157940.1"/>
</dbReference>
<dbReference type="SUPFAM" id="SSF53850">
    <property type="entry name" value="Periplasmic binding protein-like II"/>
    <property type="match status" value="1"/>
</dbReference>
<evidence type="ECO:0000256" key="1">
    <source>
        <dbReference type="ARBA" id="ARBA00022729"/>
    </source>
</evidence>
<gene>
    <name evidence="4" type="ORF">ABFV83_13655</name>
</gene>
<dbReference type="PANTHER" id="PTHR43649">
    <property type="entry name" value="ARABINOSE-BINDING PROTEIN-RELATED"/>
    <property type="match status" value="1"/>
</dbReference>
<keyword evidence="1 3" id="KW-0732">Signal</keyword>
<evidence type="ECO:0000256" key="3">
    <source>
        <dbReference type="SAM" id="SignalP"/>
    </source>
</evidence>
<dbReference type="Gene3D" id="3.40.190.10">
    <property type="entry name" value="Periplasmic binding protein-like II"/>
    <property type="match status" value="2"/>
</dbReference>
<evidence type="ECO:0000256" key="2">
    <source>
        <dbReference type="SAM" id="MobiDB-lite"/>
    </source>
</evidence>
<protein>
    <submittedName>
        <fullName evidence="4">ABC transporter substrate-binding protein</fullName>
    </submittedName>
</protein>
<accession>A0AAU7PKU9</accession>
<proteinExistence type="predicted"/>
<feature type="signal peptide" evidence="3">
    <location>
        <begin position="1"/>
        <end position="23"/>
    </location>
</feature>